<evidence type="ECO:0000256" key="4">
    <source>
        <dbReference type="ARBA" id="ARBA00023186"/>
    </source>
</evidence>
<dbReference type="InterPro" id="IPR008622">
    <property type="entry name" value="FliT"/>
</dbReference>
<keyword evidence="4" id="KW-0143">Chaperone</keyword>
<evidence type="ECO:0000313" key="7">
    <source>
        <dbReference type="Proteomes" id="UP000247620"/>
    </source>
</evidence>
<dbReference type="GO" id="GO:0044781">
    <property type="term" value="P:bacterial-type flagellum organization"/>
    <property type="evidence" value="ECO:0007669"/>
    <property type="project" value="UniProtKB-KW"/>
</dbReference>
<evidence type="ECO:0000256" key="1">
    <source>
        <dbReference type="ARBA" id="ARBA00004514"/>
    </source>
</evidence>
<reference evidence="6 7" key="1">
    <citation type="submission" date="2018-06" db="EMBL/GenBank/DDBJ databases">
        <title>Pseudomonas diversity within urban Lake Michigan freshwaters.</title>
        <authorList>
            <person name="Batrich M."/>
            <person name="Hatzopoulos T."/>
            <person name="Putonti C."/>
        </authorList>
    </citation>
    <scope>NUCLEOTIDE SEQUENCE [LARGE SCALE GENOMIC DNA]</scope>
    <source>
        <strain evidence="6 7">LBp-160603</strain>
    </source>
</reference>
<evidence type="ECO:0000256" key="3">
    <source>
        <dbReference type="ARBA" id="ARBA00022795"/>
    </source>
</evidence>
<comment type="subcellular location">
    <subcellularLocation>
        <location evidence="1">Cytoplasm</location>
        <location evidence="1">Cytosol</location>
    </subcellularLocation>
</comment>
<evidence type="ECO:0000313" key="6">
    <source>
        <dbReference type="EMBL" id="PYB78043.1"/>
    </source>
</evidence>
<proteinExistence type="predicted"/>
<sequence length="98" mass="11076">MSSELQRFDETRDALLSALSAKDWDAIGRLDENCRTCIDDMLGAPTLDEDVVKERLEGLLQVYRELLDATIGERQAIADEMTQINQAKNASKVYHLFS</sequence>
<dbReference type="Pfam" id="PF05400">
    <property type="entry name" value="FliT"/>
    <property type="match status" value="1"/>
</dbReference>
<dbReference type="AlphaFoldDB" id="A0A2V4HV09"/>
<organism evidence="6 7">
    <name type="scientific">Pseudomonas soli</name>
    <dbReference type="NCBI Taxonomy" id="1306993"/>
    <lineage>
        <taxon>Bacteria</taxon>
        <taxon>Pseudomonadati</taxon>
        <taxon>Pseudomonadota</taxon>
        <taxon>Gammaproteobacteria</taxon>
        <taxon>Pseudomonadales</taxon>
        <taxon>Pseudomonadaceae</taxon>
        <taxon>Pseudomonas</taxon>
    </lineage>
</organism>
<protein>
    <recommendedName>
        <fullName evidence="5">Flagellar protein FliT</fullName>
    </recommendedName>
</protein>
<keyword evidence="6" id="KW-0966">Cell projection</keyword>
<evidence type="ECO:0000256" key="5">
    <source>
        <dbReference type="ARBA" id="ARBA00093797"/>
    </source>
</evidence>
<keyword evidence="3" id="KW-1005">Bacterial flagellum biogenesis</keyword>
<accession>A0A2V4HV09</accession>
<dbReference type="EMBL" id="QJRO01000016">
    <property type="protein sequence ID" value="PYB78043.1"/>
    <property type="molecule type" value="Genomic_DNA"/>
</dbReference>
<keyword evidence="6" id="KW-0282">Flagellum</keyword>
<evidence type="ECO:0000256" key="2">
    <source>
        <dbReference type="ARBA" id="ARBA00022490"/>
    </source>
</evidence>
<dbReference type="Proteomes" id="UP000247620">
    <property type="component" value="Unassembled WGS sequence"/>
</dbReference>
<comment type="caution">
    <text evidence="6">The sequence shown here is derived from an EMBL/GenBank/DDBJ whole genome shotgun (WGS) entry which is preliminary data.</text>
</comment>
<name>A0A2V4HV09_9PSED</name>
<dbReference type="RefSeq" id="WP_110702422.1">
    <property type="nucleotide sequence ID" value="NZ_CP151184.1"/>
</dbReference>
<keyword evidence="2" id="KW-0963">Cytoplasm</keyword>
<gene>
    <name evidence="6" type="ORF">DMX07_20150</name>
</gene>
<keyword evidence="6" id="KW-0969">Cilium</keyword>